<dbReference type="CDD" id="cd00093">
    <property type="entry name" value="HTH_XRE"/>
    <property type="match status" value="1"/>
</dbReference>
<dbReference type="AlphaFoldDB" id="A0A6N3G4U1"/>
<proteinExistence type="predicted"/>
<reference evidence="2" key="1">
    <citation type="submission" date="2019-11" db="EMBL/GenBank/DDBJ databases">
        <authorList>
            <person name="Feng L."/>
        </authorList>
    </citation>
    <scope>NUCLEOTIDE SEQUENCE</scope>
    <source>
        <strain evidence="2">ElimosumLFYP34</strain>
    </source>
</reference>
<protein>
    <submittedName>
        <fullName evidence="2">Helix-turn-helix</fullName>
    </submittedName>
</protein>
<dbReference type="EMBL" id="CACRTR010000016">
    <property type="protein sequence ID" value="VYU58823.1"/>
    <property type="molecule type" value="Genomic_DNA"/>
</dbReference>
<evidence type="ECO:0000259" key="1">
    <source>
        <dbReference type="PROSITE" id="PS50943"/>
    </source>
</evidence>
<dbReference type="PROSITE" id="PS50943">
    <property type="entry name" value="HTH_CROC1"/>
    <property type="match status" value="1"/>
</dbReference>
<name>A0A6N3G4U1_EUBLI</name>
<dbReference type="GO" id="GO:0003677">
    <property type="term" value="F:DNA binding"/>
    <property type="evidence" value="ECO:0007669"/>
    <property type="project" value="InterPro"/>
</dbReference>
<dbReference type="SUPFAM" id="SSF47413">
    <property type="entry name" value="lambda repressor-like DNA-binding domains"/>
    <property type="match status" value="1"/>
</dbReference>
<dbReference type="InterPro" id="IPR001387">
    <property type="entry name" value="Cro/C1-type_HTH"/>
</dbReference>
<organism evidence="2">
    <name type="scientific">Eubacterium limosum</name>
    <dbReference type="NCBI Taxonomy" id="1736"/>
    <lineage>
        <taxon>Bacteria</taxon>
        <taxon>Bacillati</taxon>
        <taxon>Bacillota</taxon>
        <taxon>Clostridia</taxon>
        <taxon>Eubacteriales</taxon>
        <taxon>Eubacteriaceae</taxon>
        <taxon>Eubacterium</taxon>
    </lineage>
</organism>
<dbReference type="SMART" id="SM00530">
    <property type="entry name" value="HTH_XRE"/>
    <property type="match status" value="1"/>
</dbReference>
<accession>A0A6N3G4U1</accession>
<gene>
    <name evidence="2" type="ORF">ELLFYP34_03684</name>
</gene>
<dbReference type="Gene3D" id="1.10.260.40">
    <property type="entry name" value="lambda repressor-like DNA-binding domains"/>
    <property type="match status" value="1"/>
</dbReference>
<feature type="domain" description="HTH cro/C1-type" evidence="1">
    <location>
        <begin position="7"/>
        <end position="61"/>
    </location>
</feature>
<dbReference type="Pfam" id="PF13443">
    <property type="entry name" value="HTH_26"/>
    <property type="match status" value="1"/>
</dbReference>
<sequence length="104" mass="12262">MDAQKRIRKLMEERDWTDYRLAKESGLSHSTVTNMFNRNNVLTLPALEVVCKAFGITLTQFFSESNPFTDHLESPITVIRCFFFCIRMVEIACFHKKSKNKEYF</sequence>
<dbReference type="InterPro" id="IPR010982">
    <property type="entry name" value="Lambda_DNA-bd_dom_sf"/>
</dbReference>
<evidence type="ECO:0000313" key="2">
    <source>
        <dbReference type="EMBL" id="VYU58823.1"/>
    </source>
</evidence>